<reference evidence="1 2" key="1">
    <citation type="journal article" date="2021" name="Hortic Res">
        <title>High-quality reference genome and annotation aids understanding of berry development for evergreen blueberry (Vaccinium darrowii).</title>
        <authorList>
            <person name="Yu J."/>
            <person name="Hulse-Kemp A.M."/>
            <person name="Babiker E."/>
            <person name="Staton M."/>
        </authorList>
    </citation>
    <scope>NUCLEOTIDE SEQUENCE [LARGE SCALE GENOMIC DNA]</scope>
    <source>
        <strain evidence="2">cv. NJ 8807/NJ 8810</strain>
        <tissue evidence="1">Young leaf</tissue>
    </source>
</reference>
<organism evidence="1 2">
    <name type="scientific">Vaccinium darrowii</name>
    <dbReference type="NCBI Taxonomy" id="229202"/>
    <lineage>
        <taxon>Eukaryota</taxon>
        <taxon>Viridiplantae</taxon>
        <taxon>Streptophyta</taxon>
        <taxon>Embryophyta</taxon>
        <taxon>Tracheophyta</taxon>
        <taxon>Spermatophyta</taxon>
        <taxon>Magnoliopsida</taxon>
        <taxon>eudicotyledons</taxon>
        <taxon>Gunneridae</taxon>
        <taxon>Pentapetalae</taxon>
        <taxon>asterids</taxon>
        <taxon>Ericales</taxon>
        <taxon>Ericaceae</taxon>
        <taxon>Vaccinioideae</taxon>
        <taxon>Vaccinieae</taxon>
        <taxon>Vaccinium</taxon>
    </lineage>
</organism>
<keyword evidence="2" id="KW-1185">Reference proteome</keyword>
<comment type="caution">
    <text evidence="1">The sequence shown here is derived from an EMBL/GenBank/DDBJ whole genome shotgun (WGS) entry which is preliminary data.</text>
</comment>
<gene>
    <name evidence="1" type="ORF">Vadar_001460</name>
</gene>
<protein>
    <submittedName>
        <fullName evidence="1">Uncharacterized protein</fullName>
    </submittedName>
</protein>
<sequence>MSFLKKTFRSILGQSNSDDRPTSGGRAPPFCGRLSWLYTTAAIKSPATILESVAVKPTASLSAAGEDISIPTDIVHQSTAGGFRPVDSAGDIRAVSDRYTTLTEVIGFESGDLTVIEVLPSPLMDGVRMRETMRGEDVMMGKFRGNNEILPPMMLSLKENGRPRFNLRKVRKDGRLQISKVRNDRPEVVRKVFPEENRVKVGFICSDLDEDEEEGCSSSKEGEKGERVEGRGDAGDRND</sequence>
<accession>A0ACB7X701</accession>
<name>A0ACB7X701_9ERIC</name>
<evidence type="ECO:0000313" key="1">
    <source>
        <dbReference type="EMBL" id="KAH7836456.1"/>
    </source>
</evidence>
<dbReference type="Proteomes" id="UP000828048">
    <property type="component" value="Chromosome 6"/>
</dbReference>
<proteinExistence type="predicted"/>
<dbReference type="EMBL" id="CM037156">
    <property type="protein sequence ID" value="KAH7836456.1"/>
    <property type="molecule type" value="Genomic_DNA"/>
</dbReference>
<evidence type="ECO:0000313" key="2">
    <source>
        <dbReference type="Proteomes" id="UP000828048"/>
    </source>
</evidence>